<feature type="compositionally biased region" description="Polar residues" evidence="14">
    <location>
        <begin position="591"/>
        <end position="608"/>
    </location>
</feature>
<dbReference type="PROSITE" id="PS51192">
    <property type="entry name" value="HELICASE_ATP_BIND_1"/>
    <property type="match status" value="1"/>
</dbReference>
<dbReference type="SMR" id="A0A482WMI2"/>
<dbReference type="FunCoup" id="A0A482WMI2">
    <property type="interactions" value="1814"/>
</dbReference>
<accession>A0A482WMI2</accession>
<dbReference type="InterPro" id="IPR014001">
    <property type="entry name" value="Helicase_ATP-bd"/>
</dbReference>
<comment type="similarity">
    <text evidence="2">Belongs to the SNF2/RAD54 helicase family. SWR1 subfamily.</text>
</comment>
<comment type="subcellular location">
    <subcellularLocation>
        <location evidence="1">Nucleus</location>
    </subcellularLocation>
</comment>
<feature type="compositionally biased region" description="Acidic residues" evidence="14">
    <location>
        <begin position="619"/>
        <end position="657"/>
    </location>
</feature>
<keyword evidence="3" id="KW-0597">Phosphoprotein</keyword>
<evidence type="ECO:0000259" key="17">
    <source>
        <dbReference type="PROSITE" id="PS51194"/>
    </source>
</evidence>
<feature type="compositionally biased region" description="Acidic residues" evidence="14">
    <location>
        <begin position="665"/>
        <end position="680"/>
    </location>
</feature>
<dbReference type="CDD" id="cd18003">
    <property type="entry name" value="DEXQc_SRCAP"/>
    <property type="match status" value="1"/>
</dbReference>
<feature type="compositionally biased region" description="Low complexity" evidence="14">
    <location>
        <begin position="1799"/>
        <end position="1808"/>
    </location>
</feature>
<reference evidence="19 20" key="1">
    <citation type="journal article" date="2017" name="Gigascience">
        <title>Genome sequence of the small brown planthopper, Laodelphax striatellus.</title>
        <authorList>
            <person name="Zhu J."/>
            <person name="Jiang F."/>
            <person name="Wang X."/>
            <person name="Yang P."/>
            <person name="Bao Y."/>
            <person name="Zhao W."/>
            <person name="Wang W."/>
            <person name="Lu H."/>
            <person name="Wang Q."/>
            <person name="Cui N."/>
            <person name="Li J."/>
            <person name="Chen X."/>
            <person name="Luo L."/>
            <person name="Yu J."/>
            <person name="Kang L."/>
            <person name="Cui F."/>
        </authorList>
    </citation>
    <scope>NUCLEOTIDE SEQUENCE [LARGE SCALE GENOMIC DNA]</scope>
    <source>
        <strain evidence="19">Lst14</strain>
    </source>
</reference>
<evidence type="ECO:0000313" key="20">
    <source>
        <dbReference type="Proteomes" id="UP000291343"/>
    </source>
</evidence>
<dbReference type="Gene3D" id="3.40.50.10810">
    <property type="entry name" value="Tandem AAA-ATPase domain"/>
    <property type="match status" value="1"/>
</dbReference>
<evidence type="ECO:0000256" key="3">
    <source>
        <dbReference type="ARBA" id="ARBA00022553"/>
    </source>
</evidence>
<protein>
    <recommendedName>
        <fullName evidence="21">Helicase domino</fullName>
    </recommendedName>
</protein>
<feature type="coiled-coil region" evidence="13">
    <location>
        <begin position="2247"/>
        <end position="2284"/>
    </location>
</feature>
<feature type="compositionally biased region" description="Polar residues" evidence="14">
    <location>
        <begin position="436"/>
        <end position="453"/>
    </location>
</feature>
<dbReference type="InterPro" id="IPR001005">
    <property type="entry name" value="SANT/Myb"/>
</dbReference>
<dbReference type="SMART" id="SM00490">
    <property type="entry name" value="HELICc"/>
    <property type="match status" value="1"/>
</dbReference>
<evidence type="ECO:0000256" key="7">
    <source>
        <dbReference type="ARBA" id="ARBA00022840"/>
    </source>
</evidence>
<dbReference type="SMART" id="SM00487">
    <property type="entry name" value="DEXDc"/>
    <property type="match status" value="1"/>
</dbReference>
<sequence length="2829" mass="310149">MNEGDLGLGRARLQSQSPTLHTVHNSMHGNTPGSNQTGSRYHTPPQYQQQTPSSTAMTRLLNMNRSTGGSSAAAGGAARANNGEVTGAEGVADGGGGASLHPNLVNSLTAPIVRAGGGAASNARKRKTSDNCNEDIAARRQRISEHKAQRLMRLRDRYTESAMELYFLESGGNLVDLHVWRKRPATAQLVSFLHKHRLDADDDLLTLPAAAQPPPPAAPASRLSQQVAASSPSNSDVNSSDRHASTTKLKLLAATKQLGPGRPPNPENAVITQEQLVEKAKQEAYVMQRIGELQREGLWGEKRLPKQHEPSRAKAHWDYLLEEMVWMAADFAQERKWKKVAAKKCARMVQKYFQDKEAMAQKAVKSREIQLKKIAGFLAKEVKQFWSNAEKFVEFKQQTRLEEKRKKALDQHLSFIVDQTEKFSTLVAESMNKTDSVIHSRGSSRLPSPTRNAGSDIEFEPVGSSSDDEETIAKAEAEEMAEAGGVQESAEIEMLEKESQLPLDELLKDYLDHRESIPLTPSSRSSSQSPEPPAEDDEFRVSDKDTSDDEETIQEQEKAEGKVDHKQEIDALKAEGEMSIEELMAMYGNMPSPSETHTGSEVDVTSDSGKPKEVKENGDVIEEFVNSDDEEEEAEEDDSETDQDKDEEEMDVDEESLSESMHSSEDEDDEMEDEDGDSQEPDLTQLVQDESTNSLKEAKSQETTDKEINDVAALAESIQPTGNTLSSTSVVTKVPFLLKYPLREYQHIGLDWLVTMYERNLNGILADEMGLGKTIQTISLLAHLACEKGNWGPHLIVVPTSVMLNWEMELKKWCPAFKILTYYGSPKERRLKRTGWTKSNAFHICITSYKLVIQDHQSFRRKKWKYLILDEAQNIKNFKSQRWQLLLNFQTQRRLLLTGTPLQNNLMELWSLMHFLMPNVFQSHREFKEWFSNPVTGMIEGQSEYNENIIKRLHKVLRPFLLRRLKTEVEKQLPKKYEHVIMCRLSNRQRYLYDDFMSKAKTKETLATGNLLSVINVLMQLRKVCNHPNMFEVRPTVSPFQMHGINFVTASLVWAALDLDPWKTVDLSFLNFNFIDLELSMAAFVAHRIKKFRVNPKLIEEIDSSPAPPPRCPVGKIKLHVKVSNNQTQVPGLIRQNLATTNNVNNNNAVINSSSKTSVAAATVAANSKLASPLVRTLISQGGAQGLTLRVPGTQIQGYSVQLVQGTVKAFPVAVTSNQQQQQVVVASSTTPATATVATEATANPTAAPTTVAAPAPGTRLTVPAGFAQLVQTSTGKHVLFTSSPCVLPGTSTVMTTLTGQRLAVLSKQGSVARLAAPAIQQLSGTRPVVRLPPSLQNALLNSVSTAAVTSVVAATTTTTTTTATPTTAASPAKGGQQMVLTMSPSGAATPGPMLTRQVTLQLRKKNQQAESAVTSESKTLSTEQRRKRSEKLSSLAKINTRKCLAYPVYGEDLRATLSFVDQPAPADRRWSCTGYVNCLRAKTKPDYWTDTDALSDALLSVEQRMRQLEDIINRFVVFVPAVMARAPQLHTSHPPVWKVHAERMRDRTVSDALRASSSCLHGVLSKMMTQFPDPRLIQYDCGKLQTLDHLLRRLKAGHHRVLIFTQMTRMLDVLEAFLNYHGHIYLRLDGSTRVDRRQALMERFNADKRIFVFILTTRSGGIGVNLTGADTVIFYDSDWNPTMDAQAQDRCHRIGQTRDVHIYRLISEKTVEENILKKANQKRMLGDLAIEGGNFTTAYFKSSTIQDLFNVDVSENDANTRMAEVLQRDSERKRNLGEEQQQQSAAVADKSSGEDKSSLGALESAMAAAEDESDVAAAKTARAEAAAELAEFDESIPLDGEAATDELSKAEQEVNALIQRMSKLEKYAMRFIEETDSAWSAEQLAAAEAEIELQKREWEKGRLAALRDEQQQRRKQMAETSGDEMITYSGEDARQVWMALDNVEQMPLWCPPTPPQDEGDVYIDYALGYLYEHTVMLESELPPVYCKKERKRSRIDVIDGRPMKRLHQQRDDPSLLMTAPKSLFDRPSPALLKVRHDLRLHKYRGGMRPSVSALKPPLPHGVGRTSSASEAAEWAVHEDWTILQAVQQVQELPLGLAIIHPGHLPNWHLVADIVNSCSRTYRSPKQCQERYEQVIVPREEGKLPLDPKKQKKTKNIYKLTTINTTKCSRVRTASLFSQDNNMTYSGTMNARFELMRAVASRRQPPVKSVYSGGGSDVTAKNPKHAAILAACAIDYDVPLTPVEVAARRAERIARQKEAAAVEQQQQLQQQQQAQQQAQQVQQQQQVVQVQQQPQLQPQPQQQQQQQLALLRLQQAAGAGGTGGGVAAVAAPVPTMAATVQVTSGSPGGGTQRIARAPVKTLTVQDIVARATVSSPSQSPTSAATQRVATANLVTVAQPVPTTQITAKGKPLTAAQMQVYSQQLRQQQLRQLQLQQQTRVAAASGGGATGGGGTVVASAAAAAATATATASVTPTRLQQVVLKQQTGVTRTVTESEVAALLKRQQVKVAAAQVSSPGAAATTTIKTITHQQLLAQAGLQAATAQQPATAAAQQVTALVKTVPQTQTLPVAGIAVPQVKVGTTVKTAAPIRQLTLHHQQLLASQRKLPQQKVTQLGQVMVAGKSGVPAQLIVQSQKAMPTTMTMQQIQQAIKHQQSPHLTHVAASGSTATVTGQTQQVLSLTKAGQATVTGATRVIPVATTQQSIKQIQVVTAASQATGMRTAAVPNVSIDSSGRPSVSMPAGLTGTIKVGSQQALLSQVSAALQQGQGITVRQGPMRLTTASGGSPLVAVAVSQATPTTMLTIPANQTPAEPAKVLPQLLSRNPPDQQE</sequence>
<dbReference type="STRING" id="195883.A0A482WMI2"/>
<evidence type="ECO:0008006" key="21">
    <source>
        <dbReference type="Google" id="ProtNLM"/>
    </source>
</evidence>
<dbReference type="InterPro" id="IPR027417">
    <property type="entry name" value="P-loop_NTPase"/>
</dbReference>
<evidence type="ECO:0000259" key="18">
    <source>
        <dbReference type="PROSITE" id="PS51204"/>
    </source>
</evidence>
<dbReference type="Pfam" id="PF00176">
    <property type="entry name" value="SNF2-rel_dom"/>
    <property type="match status" value="1"/>
</dbReference>
<feature type="coiled-coil region" evidence="13">
    <location>
        <begin position="1841"/>
        <end position="1868"/>
    </location>
</feature>
<keyword evidence="9" id="KW-0805">Transcription regulation</keyword>
<feature type="compositionally biased region" description="Low complexity" evidence="14">
    <location>
        <begin position="43"/>
        <end position="53"/>
    </location>
</feature>
<dbReference type="SMART" id="SM00573">
    <property type="entry name" value="HSA"/>
    <property type="match status" value="1"/>
</dbReference>
<keyword evidence="7" id="KW-0067">ATP-binding</keyword>
<dbReference type="EMBL" id="QKKF02031779">
    <property type="protein sequence ID" value="RZF34391.1"/>
    <property type="molecule type" value="Genomic_DNA"/>
</dbReference>
<proteinExistence type="inferred from homology"/>
<dbReference type="FunFam" id="3.40.50.300:FF:000529">
    <property type="entry name" value="helicase SRCAP isoform X1"/>
    <property type="match status" value="1"/>
</dbReference>
<dbReference type="PROSITE" id="PS51204">
    <property type="entry name" value="HSA"/>
    <property type="match status" value="1"/>
</dbReference>
<dbReference type="InParanoid" id="A0A482WMI2"/>
<dbReference type="PANTHER" id="PTHR45685:SF1">
    <property type="entry name" value="HELICASE SRCAP"/>
    <property type="match status" value="1"/>
</dbReference>
<dbReference type="InterPro" id="IPR049730">
    <property type="entry name" value="SNF2/RAD54-like_C"/>
</dbReference>
<dbReference type="GO" id="GO:0010468">
    <property type="term" value="P:regulation of gene expression"/>
    <property type="evidence" value="ECO:0007669"/>
    <property type="project" value="UniProtKB-ARBA"/>
</dbReference>
<dbReference type="GO" id="GO:0005524">
    <property type="term" value="F:ATP binding"/>
    <property type="evidence" value="ECO:0007669"/>
    <property type="project" value="UniProtKB-KW"/>
</dbReference>
<keyword evidence="5" id="KW-0378">Hydrolase</keyword>
<dbReference type="Proteomes" id="UP000291343">
    <property type="component" value="Unassembled WGS sequence"/>
</dbReference>
<dbReference type="GO" id="GO:0010557">
    <property type="term" value="P:positive regulation of macromolecule biosynthetic process"/>
    <property type="evidence" value="ECO:0007669"/>
    <property type="project" value="UniProtKB-ARBA"/>
</dbReference>
<dbReference type="GO" id="GO:0006338">
    <property type="term" value="P:chromatin remodeling"/>
    <property type="evidence" value="ECO:0007669"/>
    <property type="project" value="TreeGrafter"/>
</dbReference>
<dbReference type="GO" id="GO:0016887">
    <property type="term" value="F:ATP hydrolysis activity"/>
    <property type="evidence" value="ECO:0007669"/>
    <property type="project" value="TreeGrafter"/>
</dbReference>
<keyword evidence="20" id="KW-1185">Reference proteome</keyword>
<keyword evidence="4" id="KW-0547">Nucleotide-binding</keyword>
<evidence type="ECO:0000256" key="11">
    <source>
        <dbReference type="ARBA" id="ARBA00023163"/>
    </source>
</evidence>
<evidence type="ECO:0000256" key="10">
    <source>
        <dbReference type="ARBA" id="ARBA00023125"/>
    </source>
</evidence>
<evidence type="ECO:0000256" key="12">
    <source>
        <dbReference type="ARBA" id="ARBA00023242"/>
    </source>
</evidence>
<evidence type="ECO:0000256" key="2">
    <source>
        <dbReference type="ARBA" id="ARBA00009220"/>
    </source>
</evidence>
<comment type="caution">
    <text evidence="19">The sequence shown here is derived from an EMBL/GenBank/DDBJ whole genome shotgun (WGS) entry which is preliminary data.</text>
</comment>
<feature type="compositionally biased region" description="Polar residues" evidence="14">
    <location>
        <begin position="2820"/>
        <end position="2829"/>
    </location>
</feature>
<feature type="compositionally biased region" description="Basic and acidic residues" evidence="14">
    <location>
        <begin position="555"/>
        <end position="576"/>
    </location>
</feature>
<dbReference type="PROSITE" id="PS51194">
    <property type="entry name" value="HELICASE_CTER"/>
    <property type="match status" value="1"/>
</dbReference>
<dbReference type="GO" id="GO:0140096">
    <property type="term" value="F:catalytic activity, acting on a protein"/>
    <property type="evidence" value="ECO:0007669"/>
    <property type="project" value="UniProtKB-ARBA"/>
</dbReference>
<dbReference type="PANTHER" id="PTHR45685">
    <property type="entry name" value="HELICASE SRCAP-RELATED"/>
    <property type="match status" value="1"/>
</dbReference>
<dbReference type="GO" id="GO:0004386">
    <property type="term" value="F:helicase activity"/>
    <property type="evidence" value="ECO:0007669"/>
    <property type="project" value="UniProtKB-KW"/>
</dbReference>
<evidence type="ECO:0000256" key="14">
    <source>
        <dbReference type="SAM" id="MobiDB-lite"/>
    </source>
</evidence>
<feature type="region of interest" description="Disordered" evidence="14">
    <location>
        <begin position="436"/>
        <end position="706"/>
    </location>
</feature>
<evidence type="ECO:0000259" key="15">
    <source>
        <dbReference type="PROSITE" id="PS50090"/>
    </source>
</evidence>
<feature type="domain" description="Myb-like" evidence="15">
    <location>
        <begin position="2067"/>
        <end position="2136"/>
    </location>
</feature>
<evidence type="ECO:0000256" key="6">
    <source>
        <dbReference type="ARBA" id="ARBA00022806"/>
    </source>
</evidence>
<feature type="region of interest" description="Disordered" evidence="14">
    <location>
        <begin position="1"/>
        <end position="53"/>
    </location>
</feature>
<feature type="compositionally biased region" description="Polar residues" evidence="14">
    <location>
        <begin position="681"/>
        <end position="695"/>
    </location>
</feature>
<evidence type="ECO:0000259" key="16">
    <source>
        <dbReference type="PROSITE" id="PS51192"/>
    </source>
</evidence>
<dbReference type="Gene3D" id="3.40.50.300">
    <property type="entry name" value="P-loop containing nucleotide triphosphate hydrolases"/>
    <property type="match status" value="1"/>
</dbReference>
<feature type="region of interest" description="Disordered" evidence="14">
    <location>
        <begin position="1404"/>
        <end position="1431"/>
    </location>
</feature>
<dbReference type="GO" id="GO:0000812">
    <property type="term" value="C:Swr1 complex"/>
    <property type="evidence" value="ECO:0007669"/>
    <property type="project" value="TreeGrafter"/>
</dbReference>
<dbReference type="InterPro" id="IPR050520">
    <property type="entry name" value="INO80/SWR1_helicase"/>
</dbReference>
<dbReference type="GO" id="GO:0003677">
    <property type="term" value="F:DNA binding"/>
    <property type="evidence" value="ECO:0007669"/>
    <property type="project" value="UniProtKB-KW"/>
</dbReference>
<feature type="compositionally biased region" description="Basic and acidic residues" evidence="14">
    <location>
        <begin position="494"/>
        <end position="516"/>
    </location>
</feature>
<dbReference type="InterPro" id="IPR014012">
    <property type="entry name" value="HSA_dom"/>
</dbReference>
<dbReference type="InterPro" id="IPR038718">
    <property type="entry name" value="SNF2-like_sf"/>
</dbReference>
<dbReference type="Pfam" id="PF00271">
    <property type="entry name" value="Helicase_C"/>
    <property type="match status" value="1"/>
</dbReference>
<feature type="region of interest" description="Disordered" evidence="14">
    <location>
        <begin position="2805"/>
        <end position="2829"/>
    </location>
</feature>
<feature type="region of interest" description="Disordered" evidence="14">
    <location>
        <begin position="1772"/>
        <end position="1808"/>
    </location>
</feature>
<feature type="compositionally biased region" description="Basic and acidic residues" evidence="14">
    <location>
        <begin position="609"/>
        <end position="618"/>
    </location>
</feature>
<dbReference type="OrthoDB" id="372624at2759"/>
<dbReference type="SUPFAM" id="SSF52540">
    <property type="entry name" value="P-loop containing nucleoside triphosphate hydrolases"/>
    <property type="match status" value="3"/>
</dbReference>
<keyword evidence="10" id="KW-0238">DNA-binding</keyword>
<evidence type="ECO:0000256" key="13">
    <source>
        <dbReference type="SAM" id="Coils"/>
    </source>
</evidence>
<feature type="domain" description="Helicase C-terminal" evidence="17">
    <location>
        <begin position="1587"/>
        <end position="1737"/>
    </location>
</feature>
<keyword evidence="13" id="KW-0175">Coiled coil</keyword>
<organism evidence="19 20">
    <name type="scientific">Laodelphax striatellus</name>
    <name type="common">Small brown planthopper</name>
    <name type="synonym">Delphax striatella</name>
    <dbReference type="NCBI Taxonomy" id="195883"/>
    <lineage>
        <taxon>Eukaryota</taxon>
        <taxon>Metazoa</taxon>
        <taxon>Ecdysozoa</taxon>
        <taxon>Arthropoda</taxon>
        <taxon>Hexapoda</taxon>
        <taxon>Insecta</taxon>
        <taxon>Pterygota</taxon>
        <taxon>Neoptera</taxon>
        <taxon>Paraneoptera</taxon>
        <taxon>Hemiptera</taxon>
        <taxon>Auchenorrhyncha</taxon>
        <taxon>Fulgoroidea</taxon>
        <taxon>Delphacidae</taxon>
        <taxon>Criomorphinae</taxon>
        <taxon>Laodelphax</taxon>
    </lineage>
</organism>
<keyword evidence="11" id="KW-0804">Transcription</keyword>
<keyword evidence="6" id="KW-0347">Helicase</keyword>
<dbReference type="InterPro" id="IPR001650">
    <property type="entry name" value="Helicase_C-like"/>
</dbReference>
<dbReference type="Pfam" id="PF07529">
    <property type="entry name" value="HSA"/>
    <property type="match status" value="1"/>
</dbReference>
<evidence type="ECO:0000313" key="19">
    <source>
        <dbReference type="EMBL" id="RZF34391.1"/>
    </source>
</evidence>
<dbReference type="InterPro" id="IPR000330">
    <property type="entry name" value="SNF2_N"/>
</dbReference>
<dbReference type="FunFam" id="3.40.50.10810:FF:000005">
    <property type="entry name" value="Photoperiod-independent early flowering 1"/>
    <property type="match status" value="1"/>
</dbReference>
<evidence type="ECO:0000256" key="8">
    <source>
        <dbReference type="ARBA" id="ARBA00022853"/>
    </source>
</evidence>
<feature type="compositionally biased region" description="Polar residues" evidence="14">
    <location>
        <begin position="13"/>
        <end position="40"/>
    </location>
</feature>
<keyword evidence="8" id="KW-0156">Chromatin regulator</keyword>
<evidence type="ECO:0000256" key="5">
    <source>
        <dbReference type="ARBA" id="ARBA00022801"/>
    </source>
</evidence>
<evidence type="ECO:0000256" key="9">
    <source>
        <dbReference type="ARBA" id="ARBA00023015"/>
    </source>
</evidence>
<evidence type="ECO:0000256" key="4">
    <source>
        <dbReference type="ARBA" id="ARBA00022741"/>
    </source>
</evidence>
<feature type="compositionally biased region" description="Low complexity" evidence="14">
    <location>
        <begin position="227"/>
        <end position="238"/>
    </location>
</feature>
<evidence type="ECO:0000256" key="1">
    <source>
        <dbReference type="ARBA" id="ARBA00004123"/>
    </source>
</evidence>
<feature type="compositionally biased region" description="Polar residues" evidence="14">
    <location>
        <begin position="1409"/>
        <end position="1423"/>
    </location>
</feature>
<feature type="compositionally biased region" description="Low complexity" evidence="14">
    <location>
        <begin position="517"/>
        <end position="529"/>
    </location>
</feature>
<dbReference type="GO" id="GO:0042393">
    <property type="term" value="F:histone binding"/>
    <property type="evidence" value="ECO:0007669"/>
    <property type="project" value="TreeGrafter"/>
</dbReference>
<feature type="compositionally biased region" description="Basic and acidic residues" evidence="14">
    <location>
        <begin position="696"/>
        <end position="706"/>
    </location>
</feature>
<name>A0A482WMI2_LAOST</name>
<feature type="domain" description="HSA" evidence="18">
    <location>
        <begin position="304"/>
        <end position="377"/>
    </location>
</feature>
<keyword evidence="12" id="KW-0539">Nucleus</keyword>
<feature type="region of interest" description="Disordered" evidence="14">
    <location>
        <begin position="207"/>
        <end position="245"/>
    </location>
</feature>
<feature type="domain" description="Helicase ATP-binding" evidence="16">
    <location>
        <begin position="754"/>
        <end position="919"/>
    </location>
</feature>
<dbReference type="PROSITE" id="PS50090">
    <property type="entry name" value="MYB_LIKE"/>
    <property type="match status" value="1"/>
</dbReference>
<gene>
    <name evidence="19" type="ORF">LSTR_LSTR008930</name>
</gene>
<dbReference type="CDD" id="cd18793">
    <property type="entry name" value="SF2_C_SNF"/>
    <property type="match status" value="1"/>
</dbReference>